<reference evidence="8 9" key="1">
    <citation type="submission" date="2020-03" db="EMBL/GenBank/DDBJ databases">
        <title>Dissostichus mawsoni Genome sequencing and assembly.</title>
        <authorList>
            <person name="Park H."/>
        </authorList>
    </citation>
    <scope>NUCLEOTIDE SEQUENCE [LARGE SCALE GENOMIC DNA]</scope>
    <source>
        <strain evidence="8">DM0001</strain>
        <tissue evidence="8">Muscle</tissue>
    </source>
</reference>
<evidence type="ECO:0000256" key="6">
    <source>
        <dbReference type="ARBA" id="ARBA00023136"/>
    </source>
</evidence>
<sequence>MANYSFFSSLLAFFITSSKLTRWGGAQKKRIDADYKEGTNGGVTAVGLLASFLGGLTVGVAYYVTQLLFVGDLNMADPQWPIMVYAGMAGLLGIGKVVSYESATTTRICGKPILDNNAVNLFTSVIIALVLPG</sequence>
<dbReference type="PANTHER" id="PTHR13353:SF5">
    <property type="entry name" value="TRANSMEMBRANE PROTEIN 19"/>
    <property type="match status" value="1"/>
</dbReference>
<feature type="transmembrane region" description="Helical" evidence="7">
    <location>
        <begin position="113"/>
        <end position="131"/>
    </location>
</feature>
<comment type="similarity">
    <text evidence="2">Belongs to the TMEM19 family.</text>
</comment>
<dbReference type="PANTHER" id="PTHR13353">
    <property type="entry name" value="TRANSMEMBRANE PROTEIN 19"/>
    <property type="match status" value="1"/>
</dbReference>
<organism evidence="8 9">
    <name type="scientific">Dissostichus mawsoni</name>
    <name type="common">Antarctic cod</name>
    <dbReference type="NCBI Taxonomy" id="36200"/>
    <lineage>
        <taxon>Eukaryota</taxon>
        <taxon>Metazoa</taxon>
        <taxon>Chordata</taxon>
        <taxon>Craniata</taxon>
        <taxon>Vertebrata</taxon>
        <taxon>Euteleostomi</taxon>
        <taxon>Actinopterygii</taxon>
        <taxon>Neopterygii</taxon>
        <taxon>Teleostei</taxon>
        <taxon>Neoteleostei</taxon>
        <taxon>Acanthomorphata</taxon>
        <taxon>Eupercaria</taxon>
        <taxon>Perciformes</taxon>
        <taxon>Notothenioidei</taxon>
        <taxon>Nototheniidae</taxon>
        <taxon>Dissostichus</taxon>
    </lineage>
</organism>
<keyword evidence="6 7" id="KW-0472">Membrane</keyword>
<dbReference type="Proteomes" id="UP000518266">
    <property type="component" value="Unassembled WGS sequence"/>
</dbReference>
<evidence type="ECO:0000313" key="9">
    <source>
        <dbReference type="Proteomes" id="UP000518266"/>
    </source>
</evidence>
<evidence type="ECO:0000256" key="3">
    <source>
        <dbReference type="ARBA" id="ARBA00014258"/>
    </source>
</evidence>
<evidence type="ECO:0000256" key="2">
    <source>
        <dbReference type="ARBA" id="ARBA00009012"/>
    </source>
</evidence>
<feature type="transmembrane region" description="Helical" evidence="7">
    <location>
        <begin position="82"/>
        <end position="101"/>
    </location>
</feature>
<dbReference type="Pfam" id="PF01940">
    <property type="entry name" value="DUF92"/>
    <property type="match status" value="1"/>
</dbReference>
<dbReference type="AlphaFoldDB" id="A0A7J5ZGA5"/>
<gene>
    <name evidence="8" type="ORF">F7725_022066</name>
</gene>
<name>A0A7J5ZGA5_DISMA</name>
<accession>A0A7J5ZGA5</accession>
<feature type="transmembrane region" description="Helical" evidence="7">
    <location>
        <begin position="46"/>
        <end position="70"/>
    </location>
</feature>
<dbReference type="EMBL" id="JAAKFY010000003">
    <property type="protein sequence ID" value="KAF3859667.1"/>
    <property type="molecule type" value="Genomic_DNA"/>
</dbReference>
<dbReference type="OrthoDB" id="30881at2759"/>
<comment type="caution">
    <text evidence="8">The sequence shown here is derived from an EMBL/GenBank/DDBJ whole genome shotgun (WGS) entry which is preliminary data.</text>
</comment>
<dbReference type="InterPro" id="IPR002794">
    <property type="entry name" value="DUF92_TMEM19"/>
</dbReference>
<feature type="transmembrane region" description="Helical" evidence="7">
    <location>
        <begin position="6"/>
        <end position="25"/>
    </location>
</feature>
<evidence type="ECO:0000256" key="7">
    <source>
        <dbReference type="SAM" id="Phobius"/>
    </source>
</evidence>
<comment type="subcellular location">
    <subcellularLocation>
        <location evidence="1">Membrane</location>
        <topology evidence="1">Multi-pass membrane protein</topology>
    </subcellularLocation>
</comment>
<proteinExistence type="inferred from homology"/>
<keyword evidence="4 7" id="KW-0812">Transmembrane</keyword>
<keyword evidence="5 7" id="KW-1133">Transmembrane helix</keyword>
<dbReference type="GO" id="GO:0016020">
    <property type="term" value="C:membrane"/>
    <property type="evidence" value="ECO:0007669"/>
    <property type="project" value="UniProtKB-SubCell"/>
</dbReference>
<evidence type="ECO:0000313" key="8">
    <source>
        <dbReference type="EMBL" id="KAF3859667.1"/>
    </source>
</evidence>
<evidence type="ECO:0000256" key="1">
    <source>
        <dbReference type="ARBA" id="ARBA00004141"/>
    </source>
</evidence>
<keyword evidence="9" id="KW-1185">Reference proteome</keyword>
<evidence type="ECO:0000256" key="5">
    <source>
        <dbReference type="ARBA" id="ARBA00022989"/>
    </source>
</evidence>
<protein>
    <recommendedName>
        <fullName evidence="3">Transmembrane protein 19</fullName>
    </recommendedName>
</protein>
<evidence type="ECO:0000256" key="4">
    <source>
        <dbReference type="ARBA" id="ARBA00022692"/>
    </source>
</evidence>